<dbReference type="InterPro" id="IPR035892">
    <property type="entry name" value="C2_domain_sf"/>
</dbReference>
<dbReference type="CDD" id="cd00276">
    <property type="entry name" value="C2B_Synaptotagmin"/>
    <property type="match status" value="1"/>
</dbReference>
<dbReference type="PROSITE" id="PS50004">
    <property type="entry name" value="C2"/>
    <property type="match status" value="1"/>
</dbReference>
<dbReference type="AlphaFoldDB" id="A0A5S6Q9X2"/>
<dbReference type="Gene3D" id="2.60.40.150">
    <property type="entry name" value="C2 domain"/>
    <property type="match status" value="1"/>
</dbReference>
<dbReference type="GO" id="GO:0005544">
    <property type="term" value="F:calcium-dependent phospholipid binding"/>
    <property type="evidence" value="ECO:0007669"/>
    <property type="project" value="TreeGrafter"/>
</dbReference>
<dbReference type="GO" id="GO:0005509">
    <property type="term" value="F:calcium ion binding"/>
    <property type="evidence" value="ECO:0007669"/>
    <property type="project" value="TreeGrafter"/>
</dbReference>
<evidence type="ECO:0000313" key="2">
    <source>
        <dbReference type="Proteomes" id="UP000046395"/>
    </source>
</evidence>
<protein>
    <submittedName>
        <fullName evidence="3">C2 domain-containing protein</fullName>
    </submittedName>
</protein>
<dbReference type="STRING" id="70415.A0A5S6Q9X2"/>
<proteinExistence type="predicted"/>
<organism evidence="2 3">
    <name type="scientific">Trichuris muris</name>
    <name type="common">Mouse whipworm</name>
    <dbReference type="NCBI Taxonomy" id="70415"/>
    <lineage>
        <taxon>Eukaryota</taxon>
        <taxon>Metazoa</taxon>
        <taxon>Ecdysozoa</taxon>
        <taxon>Nematoda</taxon>
        <taxon>Enoplea</taxon>
        <taxon>Dorylaimia</taxon>
        <taxon>Trichinellida</taxon>
        <taxon>Trichuridae</taxon>
        <taxon>Trichuris</taxon>
    </lineage>
</organism>
<dbReference type="SMART" id="SM00239">
    <property type="entry name" value="C2"/>
    <property type="match status" value="1"/>
</dbReference>
<keyword evidence="2" id="KW-1185">Reference proteome</keyword>
<dbReference type="GO" id="GO:0048791">
    <property type="term" value="P:calcium ion-regulated exocytosis of neurotransmitter"/>
    <property type="evidence" value="ECO:0007669"/>
    <property type="project" value="TreeGrafter"/>
</dbReference>
<dbReference type="Pfam" id="PF00168">
    <property type="entry name" value="C2"/>
    <property type="match status" value="1"/>
</dbReference>
<sequence>MDYCLISKIVTGSVSFSGKKRSQSANFRQKGHNTYQVDGRRAFSLEPIVHRNLEAPTGNRLKKQLLHVRWSHYDTMKTSGDPVSQVISSLRKVGIHGGHDEGEAREGAKLLVALLYVPDACGLTVCVLQARNLARSDSNATTDSSVIIWLVQADGEIEKRNTAVKYGSSSPTYNEVFTFFVEPEEVFHTSLVLAISNANAASMDDEIGHVILGNRANESGKSHWRQMVMSSNRRIVKWHPLSLKW</sequence>
<dbReference type="GO" id="GO:0001786">
    <property type="term" value="F:phosphatidylserine binding"/>
    <property type="evidence" value="ECO:0007669"/>
    <property type="project" value="TreeGrafter"/>
</dbReference>
<dbReference type="SUPFAM" id="SSF49562">
    <property type="entry name" value="C2 domain (Calcium/lipid-binding domain, CaLB)"/>
    <property type="match status" value="1"/>
</dbReference>
<dbReference type="InterPro" id="IPR000008">
    <property type="entry name" value="C2_dom"/>
</dbReference>
<dbReference type="GO" id="GO:0000149">
    <property type="term" value="F:SNARE binding"/>
    <property type="evidence" value="ECO:0007669"/>
    <property type="project" value="TreeGrafter"/>
</dbReference>
<feature type="domain" description="C2" evidence="1">
    <location>
        <begin position="106"/>
        <end position="239"/>
    </location>
</feature>
<dbReference type="GO" id="GO:0030276">
    <property type="term" value="F:clathrin binding"/>
    <property type="evidence" value="ECO:0007669"/>
    <property type="project" value="TreeGrafter"/>
</dbReference>
<dbReference type="PANTHER" id="PTHR10024">
    <property type="entry name" value="SYNAPTOTAGMIN"/>
    <property type="match status" value="1"/>
</dbReference>
<dbReference type="GO" id="GO:0030424">
    <property type="term" value="C:axon"/>
    <property type="evidence" value="ECO:0007669"/>
    <property type="project" value="TreeGrafter"/>
</dbReference>
<dbReference type="GO" id="GO:0006906">
    <property type="term" value="P:vesicle fusion"/>
    <property type="evidence" value="ECO:0007669"/>
    <property type="project" value="TreeGrafter"/>
</dbReference>
<accession>A0A5S6Q9X2</accession>
<dbReference type="GO" id="GO:0005886">
    <property type="term" value="C:plasma membrane"/>
    <property type="evidence" value="ECO:0007669"/>
    <property type="project" value="TreeGrafter"/>
</dbReference>
<reference evidence="3" key="1">
    <citation type="submission" date="2019-12" db="UniProtKB">
        <authorList>
            <consortium name="WormBaseParasite"/>
        </authorList>
    </citation>
    <scope>IDENTIFICATION</scope>
</reference>
<evidence type="ECO:0000259" key="1">
    <source>
        <dbReference type="PROSITE" id="PS50004"/>
    </source>
</evidence>
<dbReference type="WBParaSite" id="TMUE_1000004106.1">
    <property type="protein sequence ID" value="TMUE_1000004106.1"/>
    <property type="gene ID" value="WBGene00290930"/>
</dbReference>
<dbReference type="PANTHER" id="PTHR10024:SF344">
    <property type="entry name" value="SYNAPTOTAGMIN-7"/>
    <property type="match status" value="1"/>
</dbReference>
<dbReference type="GO" id="GO:0070382">
    <property type="term" value="C:exocytic vesicle"/>
    <property type="evidence" value="ECO:0007669"/>
    <property type="project" value="TreeGrafter"/>
</dbReference>
<dbReference type="Proteomes" id="UP000046395">
    <property type="component" value="Unassembled WGS sequence"/>
</dbReference>
<evidence type="ECO:0000313" key="3">
    <source>
        <dbReference type="WBParaSite" id="TMUE_1000004106.1"/>
    </source>
</evidence>
<name>A0A5S6Q9X2_TRIMR</name>
<dbReference type="GO" id="GO:0098793">
    <property type="term" value="C:presynapse"/>
    <property type="evidence" value="ECO:0007669"/>
    <property type="project" value="GOC"/>
</dbReference>